<dbReference type="RefSeq" id="WP_308948616.1">
    <property type="nucleotide sequence ID" value="NZ_JARXHW010000004.1"/>
</dbReference>
<feature type="region of interest" description="Disordered" evidence="1">
    <location>
        <begin position="356"/>
        <end position="380"/>
    </location>
</feature>
<feature type="signal peptide" evidence="2">
    <location>
        <begin position="1"/>
        <end position="19"/>
    </location>
</feature>
<gene>
    <name evidence="4" type="ORF">QEH52_03320</name>
</gene>
<comment type="caution">
    <text evidence="4">The sequence shown here is derived from an EMBL/GenBank/DDBJ whole genome shotgun (WGS) entry which is preliminary data.</text>
</comment>
<evidence type="ECO:0000259" key="3">
    <source>
        <dbReference type="Pfam" id="PF07603"/>
    </source>
</evidence>
<keyword evidence="5" id="KW-1185">Reference proteome</keyword>
<dbReference type="PANTHER" id="PTHR35812:SF1">
    <property type="entry name" value="LIPOPROTEIN"/>
    <property type="match status" value="1"/>
</dbReference>
<reference evidence="4 5" key="1">
    <citation type="submission" date="2023-04" db="EMBL/GenBank/DDBJ databases">
        <title>A novel bacteria isolated from coastal sediment.</title>
        <authorList>
            <person name="Liu X.-J."/>
            <person name="Du Z.-J."/>
        </authorList>
    </citation>
    <scope>NUCLEOTIDE SEQUENCE [LARGE SCALE GENOMIC DNA]</scope>
    <source>
        <strain evidence="4 5">SDUM461003</strain>
    </source>
</reference>
<name>A0ABU1AR59_9BACT</name>
<accession>A0ABU1AR59</accession>
<sequence length="402" mass="44218">MHLSTALLLSLSIAHIATAVTYPIVDTAQAQAYDAAKAIESPTAGERYYGQDAQYAGNAPAYQHNHDGTVSDQVTGLMWTQDPGAKKTYAAALAAAAKCRVGGYRDWRLPSIKELYSLIQFNGTDPDPRATSSRSLTPFIDTSYFNFEYGDTSKNERIIDSQFASSTLYVSTTMKGAKTDFGVNFADGRIKGYGLVDPRGREKTFYVLYVRGNPNYGVNQYSDNLDGTIKDRATGLTWMQADSGESMDWPTALKYAEDMQHAGYSDWRLPNAKELQSIIDYTRSPDTTDSAAIDPLFKCTEIINEQGVKDYGNYWTSSTHVNTRGAAQAVYFSFGRSLGYMRDRFTGEGAWLDVHGAGSQRSDPKVGDASQFPQGRGPQGDAIRIQNMVRLVRGGEAVRVTQ</sequence>
<keyword evidence="2" id="KW-0732">Signal</keyword>
<evidence type="ECO:0000313" key="5">
    <source>
        <dbReference type="Proteomes" id="UP001225316"/>
    </source>
</evidence>
<evidence type="ECO:0000256" key="1">
    <source>
        <dbReference type="SAM" id="MobiDB-lite"/>
    </source>
</evidence>
<evidence type="ECO:0000313" key="4">
    <source>
        <dbReference type="EMBL" id="MDQ8206523.1"/>
    </source>
</evidence>
<feature type="domain" description="Lcl C-terminal" evidence="3">
    <location>
        <begin position="68"/>
        <end position="211"/>
    </location>
</feature>
<protein>
    <submittedName>
        <fullName evidence="4">DUF1566 domain-containing protein</fullName>
    </submittedName>
</protein>
<evidence type="ECO:0000256" key="2">
    <source>
        <dbReference type="SAM" id="SignalP"/>
    </source>
</evidence>
<dbReference type="InterPro" id="IPR011460">
    <property type="entry name" value="Lcl_C"/>
</dbReference>
<proteinExistence type="predicted"/>
<dbReference type="EMBL" id="JARXHW010000004">
    <property type="protein sequence ID" value="MDQ8206523.1"/>
    <property type="molecule type" value="Genomic_DNA"/>
</dbReference>
<feature type="chain" id="PRO_5045488456" evidence="2">
    <location>
        <begin position="20"/>
        <end position="402"/>
    </location>
</feature>
<dbReference type="PANTHER" id="PTHR35812">
    <property type="entry name" value="LIPOPROTEIN"/>
    <property type="match status" value="1"/>
</dbReference>
<feature type="domain" description="Lcl C-terminal" evidence="3">
    <location>
        <begin position="227"/>
        <end position="340"/>
    </location>
</feature>
<organism evidence="4 5">
    <name type="scientific">Thalassobacterium maritimum</name>
    <dbReference type="NCBI Taxonomy" id="3041265"/>
    <lineage>
        <taxon>Bacteria</taxon>
        <taxon>Pseudomonadati</taxon>
        <taxon>Verrucomicrobiota</taxon>
        <taxon>Opitutia</taxon>
        <taxon>Puniceicoccales</taxon>
        <taxon>Coraliomargaritaceae</taxon>
        <taxon>Thalassobacterium</taxon>
    </lineage>
</organism>
<dbReference type="Pfam" id="PF07603">
    <property type="entry name" value="Lcl_C"/>
    <property type="match status" value="2"/>
</dbReference>
<dbReference type="Proteomes" id="UP001225316">
    <property type="component" value="Unassembled WGS sequence"/>
</dbReference>